<gene>
    <name evidence="3" type="primary">SPOSA6832_01934</name>
</gene>
<dbReference type="PANTHER" id="PTHR28245">
    <property type="entry name" value="ARF3-INTERACTING PROTEIN 1"/>
    <property type="match status" value="1"/>
</dbReference>
<feature type="domain" description="Arf3-interacting protein 1 N-terminal" evidence="2">
    <location>
        <begin position="32"/>
        <end position="87"/>
    </location>
</feature>
<feature type="region of interest" description="Disordered" evidence="1">
    <location>
        <begin position="381"/>
        <end position="406"/>
    </location>
</feature>
<dbReference type="PANTHER" id="PTHR28245:SF1">
    <property type="entry name" value="ARF3-INTERACTING PROTEIN 1"/>
    <property type="match status" value="1"/>
</dbReference>
<dbReference type="Pfam" id="PF08616">
    <property type="entry name" value="SPA"/>
    <property type="match status" value="1"/>
</dbReference>
<dbReference type="Proteomes" id="UP000243876">
    <property type="component" value="Unassembled WGS sequence"/>
</dbReference>
<evidence type="ECO:0000259" key="2">
    <source>
        <dbReference type="Pfam" id="PF07792"/>
    </source>
</evidence>
<reference evidence="4" key="1">
    <citation type="submission" date="2015-02" db="EMBL/GenBank/DDBJ databases">
        <authorList>
            <person name="Gon?alves P."/>
        </authorList>
    </citation>
    <scope>NUCLEOTIDE SEQUENCE [LARGE SCALE GENOMIC DNA]</scope>
</reference>
<feature type="region of interest" description="Disordered" evidence="1">
    <location>
        <begin position="1"/>
        <end position="21"/>
    </location>
</feature>
<accession>A0A0D6EJZ9</accession>
<evidence type="ECO:0000313" key="4">
    <source>
        <dbReference type="Proteomes" id="UP000243876"/>
    </source>
</evidence>
<name>A0A0D6EJZ9_SPOSA</name>
<dbReference type="EMBL" id="CENE01000006">
    <property type="protein sequence ID" value="CEQ40337.1"/>
    <property type="molecule type" value="Genomic_DNA"/>
</dbReference>
<feature type="region of interest" description="Disordered" evidence="1">
    <location>
        <begin position="572"/>
        <end position="639"/>
    </location>
</feature>
<feature type="compositionally biased region" description="Low complexity" evidence="1">
    <location>
        <begin position="304"/>
        <end position="321"/>
    </location>
</feature>
<feature type="non-terminal residue" evidence="3">
    <location>
        <position position="1"/>
    </location>
</feature>
<feature type="compositionally biased region" description="Basic and acidic residues" evidence="1">
    <location>
        <begin position="616"/>
        <end position="633"/>
    </location>
</feature>
<evidence type="ECO:0000256" key="1">
    <source>
        <dbReference type="SAM" id="MobiDB-lite"/>
    </source>
</evidence>
<feature type="region of interest" description="Disordered" evidence="1">
    <location>
        <begin position="265"/>
        <end position="360"/>
    </location>
</feature>
<dbReference type="GO" id="GO:0051666">
    <property type="term" value="P:actin cortical patch localization"/>
    <property type="evidence" value="ECO:0007669"/>
    <property type="project" value="TreeGrafter"/>
</dbReference>
<evidence type="ECO:0000313" key="3">
    <source>
        <dbReference type="EMBL" id="CEQ40337.1"/>
    </source>
</evidence>
<dbReference type="GO" id="GO:0005886">
    <property type="term" value="C:plasma membrane"/>
    <property type="evidence" value="ECO:0007669"/>
    <property type="project" value="TreeGrafter"/>
</dbReference>
<dbReference type="AlphaFoldDB" id="A0A0D6EJZ9"/>
<keyword evidence="4" id="KW-1185">Reference proteome</keyword>
<feature type="compositionally biased region" description="Low complexity" evidence="1">
    <location>
        <begin position="576"/>
        <end position="606"/>
    </location>
</feature>
<feature type="region of interest" description="Disordered" evidence="1">
    <location>
        <begin position="94"/>
        <end position="113"/>
    </location>
</feature>
<organism evidence="3 4">
    <name type="scientific">Sporidiobolus salmonicolor</name>
    <name type="common">Yeast-like fungus</name>
    <name type="synonym">Sporobolomyces salmonicolor</name>
    <dbReference type="NCBI Taxonomy" id="5005"/>
    <lineage>
        <taxon>Eukaryota</taxon>
        <taxon>Fungi</taxon>
        <taxon>Dikarya</taxon>
        <taxon>Basidiomycota</taxon>
        <taxon>Pucciniomycotina</taxon>
        <taxon>Microbotryomycetes</taxon>
        <taxon>Sporidiobolales</taxon>
        <taxon>Sporidiobolaceae</taxon>
        <taxon>Sporobolomyces</taxon>
    </lineage>
</organism>
<proteinExistence type="predicted"/>
<dbReference type="Pfam" id="PF07792">
    <property type="entry name" value="Afi1"/>
    <property type="match status" value="1"/>
</dbReference>
<protein>
    <submittedName>
        <fullName evidence="3">SPOSA6832_01934-mRNA-1:cds</fullName>
    </submittedName>
</protein>
<sequence>MTLPKLPSSTSIASLAAPSRPQPYPIHPQVDYVLLAEFDIDEGSVLRHQYPAPTGTDQHLLAEHMLPDGAHDRTEDWTVFYLNQVPALTIDPSLLTSTPEGAEASAKGKGRAVDAGGAKDDGLLYVMSLVRTKKDASNSAALRGALVKALAVATRNPYIQIYKVHPASLLPATLAAAPCTYRSLLTPPQPILLLALEDYFSTPSISVLARLYTAINSMETPTLPFLTLNERTILRTSDRKDMFEEKFFDAAALANGVRRTPSTISFATRKSSQDEHVTEDDASSMTEEVLNPSFRPSRGGLADLCNRSSGSLSSLASKDPSGIAGPASTNASTDDLGGSGSYRSRSRANTLTSSEGGESSAGAWNRDFAFAAAHVPLPAATSSPVESIAGRSSPLHGRGIGGMGRPKDTHVYETKVAYGGINLPIRIPLGTYPSEVGDYSLIKLIQTFSSPTSLSPSPLHAHLHTSGAQTPPIIVLFNALLTGHRVVFLGHGQPAGHVAELVLAACALASGCGAVMGGFEERAFPYTNLSNLDNLQEVDGYIAGVCNPAFADRPSWWDLLCNIETGKITISKDLRSPPSSSTAAATATTRSSAHPARGGEFASWAAGAGGAGGGPEEGKDGKEGSKKEDKTGESPDNAFMDEISSDVRHLPACRQILHAIQAHYGESVIRARFAEYAHRFVRLASRWEEETTSTTSIGFPCGPYANGRLGTGIVFGDEGAAGRELAANAPRIEGWMRTRSYKLYQQTFRQALQDSPLQGFDLAHQLARLRQGRQLPSGEVELILRTLAQNARSDDQIVALLAHLPPHFGGLLPLAFGLFHPSPSIRNSTLELFDQLSAHPTGRKFVVALNAFHRSAYTRLSRDRHAALARERDEASLSLGLDPGARERETTVMLPLGTGTGPPLPAKDF</sequence>
<dbReference type="OrthoDB" id="66409at2759"/>
<dbReference type="InterPro" id="IPR012860">
    <property type="entry name" value="Afi1_N"/>
</dbReference>
<dbReference type="InterPro" id="IPR052809">
    <property type="entry name" value="Actin_polarity_regulatory"/>
</dbReference>